<keyword evidence="2" id="KW-1185">Reference proteome</keyword>
<protein>
    <submittedName>
        <fullName evidence="1">Uncharacterized protein</fullName>
    </submittedName>
</protein>
<dbReference type="RefSeq" id="WP_011847042.1">
    <property type="nucleotide sequence ID" value="NC_009052.1"/>
</dbReference>
<dbReference type="InterPro" id="IPR054222">
    <property type="entry name" value="DUF6942"/>
</dbReference>
<dbReference type="AlphaFoldDB" id="A3D5M2"/>
<dbReference type="Proteomes" id="UP000001557">
    <property type="component" value="Chromosome"/>
</dbReference>
<organism evidence="1 2">
    <name type="scientific">Shewanella baltica (strain OS155 / ATCC BAA-1091)</name>
    <dbReference type="NCBI Taxonomy" id="325240"/>
    <lineage>
        <taxon>Bacteria</taxon>
        <taxon>Pseudomonadati</taxon>
        <taxon>Pseudomonadota</taxon>
        <taxon>Gammaproteobacteria</taxon>
        <taxon>Alteromonadales</taxon>
        <taxon>Shewanellaceae</taxon>
        <taxon>Shewanella</taxon>
    </lineage>
</organism>
<accession>A3D5M2</accession>
<dbReference type="Pfam" id="PF22098">
    <property type="entry name" value="DUF6942"/>
    <property type="match status" value="1"/>
</dbReference>
<name>A3D5M2_SHEB5</name>
<dbReference type="KEGG" id="sbl:Sbal_2542"/>
<evidence type="ECO:0000313" key="2">
    <source>
        <dbReference type="Proteomes" id="UP000001557"/>
    </source>
</evidence>
<proteinExistence type="predicted"/>
<dbReference type="HOGENOM" id="CLU_108934_0_0_6"/>
<reference evidence="1 2" key="1">
    <citation type="submission" date="2007-02" db="EMBL/GenBank/DDBJ databases">
        <title>Complete sequence of chromosome of Shewanella baltica OS155.</title>
        <authorList>
            <consortium name="US DOE Joint Genome Institute"/>
            <person name="Copeland A."/>
            <person name="Lucas S."/>
            <person name="Lapidus A."/>
            <person name="Barry K."/>
            <person name="Detter J.C."/>
            <person name="Glavina del Rio T."/>
            <person name="Hammon N."/>
            <person name="Israni S."/>
            <person name="Dalin E."/>
            <person name="Tice H."/>
            <person name="Pitluck S."/>
            <person name="Sims D.R."/>
            <person name="Brettin T."/>
            <person name="Bruce D."/>
            <person name="Han C."/>
            <person name="Tapia R."/>
            <person name="Brainard J."/>
            <person name="Schmutz J."/>
            <person name="Larimer F."/>
            <person name="Land M."/>
            <person name="Hauser L."/>
            <person name="Kyrpides N."/>
            <person name="Mikhailova N."/>
            <person name="Brettar I."/>
            <person name="Klappenbach J."/>
            <person name="Konstantinidis K."/>
            <person name="Rodrigues J."/>
            <person name="Tiedje J."/>
            <person name="Richardson P."/>
        </authorList>
    </citation>
    <scope>NUCLEOTIDE SEQUENCE [LARGE SCALE GENOMIC DNA]</scope>
    <source>
        <strain evidence="2">OS155 / ATCC BAA-1091</strain>
    </source>
</reference>
<dbReference type="OrthoDB" id="6077837at2"/>
<sequence>MIIGNPHASFAYYLPTAPLIPDNWHYTQPDAVATLIALNGNHWRKIFTIMAKISAVGEDWRGYRDQVLLKQNELICIGGTELMANAKIHLIAGQVAVKCLGLTMSTSDIRAQHLTAQNKSITAMTLPSSQVQHCLLTPYLDYRQYPNQLIALTRQHLAVPLSLQQDAAAKCCDQMPLSQV</sequence>
<gene>
    <name evidence="1" type="ordered locus">Sbal_2542</name>
</gene>
<evidence type="ECO:0000313" key="1">
    <source>
        <dbReference type="EMBL" id="ABN62035.1"/>
    </source>
</evidence>
<dbReference type="EMBL" id="CP000563">
    <property type="protein sequence ID" value="ABN62035.1"/>
    <property type="molecule type" value="Genomic_DNA"/>
</dbReference>